<dbReference type="AlphaFoldDB" id="C6PQT4"/>
<proteinExistence type="predicted"/>
<dbReference type="PATRIC" id="fig|536227.13.peg.5278"/>
<name>C6PQT4_9CLOT</name>
<evidence type="ECO:0000256" key="1">
    <source>
        <dbReference type="SAM" id="Phobius"/>
    </source>
</evidence>
<dbReference type="EMBL" id="ACVI01000013">
    <property type="protein sequence ID" value="EET88456.1"/>
    <property type="molecule type" value="Genomic_DNA"/>
</dbReference>
<comment type="caution">
    <text evidence="2">The sequence shown here is derived from an EMBL/GenBank/DDBJ whole genome shotgun (WGS) entry which is preliminary data.</text>
</comment>
<accession>C6PQT4</accession>
<feature type="transmembrane region" description="Helical" evidence="1">
    <location>
        <begin position="12"/>
        <end position="30"/>
    </location>
</feature>
<sequence length="141" mass="17194">MFSIKKRRRSKGFILIYVMFIVSFCIFIALNCFKSEVLIRQNNLSMEKKILKVDPTQKIREYMLTDLDELLYKDVKMITNDEIKNYLSSKTDSIVQYDNSCIKYDKDDYLVVKYYVNNKFYKEEYYKCKVENNFIFYKFIN</sequence>
<keyword evidence="2" id="KW-0449">Lipoprotein</keyword>
<keyword evidence="3" id="KW-1185">Reference proteome</keyword>
<dbReference type="Proteomes" id="UP000004198">
    <property type="component" value="Unassembled WGS sequence"/>
</dbReference>
<dbReference type="KEGG" id="cck:Ccar_25530"/>
<dbReference type="STRING" id="536227.Ccar_25530"/>
<evidence type="ECO:0000313" key="3">
    <source>
        <dbReference type="Proteomes" id="UP000004198"/>
    </source>
</evidence>
<organism evidence="2 3">
    <name type="scientific">Clostridium carboxidivorans P7</name>
    <dbReference type="NCBI Taxonomy" id="536227"/>
    <lineage>
        <taxon>Bacteria</taxon>
        <taxon>Bacillati</taxon>
        <taxon>Bacillota</taxon>
        <taxon>Clostridia</taxon>
        <taxon>Eubacteriales</taxon>
        <taxon>Clostridiaceae</taxon>
        <taxon>Clostridium</taxon>
    </lineage>
</organism>
<keyword evidence="1" id="KW-1133">Transmembrane helix</keyword>
<gene>
    <name evidence="2" type="ORF">CcarbDRAFT_1151</name>
</gene>
<reference evidence="2 3" key="1">
    <citation type="submission" date="2009-06" db="EMBL/GenBank/DDBJ databases">
        <title>The draft genome of Clostridium carboxidivorans P7.</title>
        <authorList>
            <consortium name="US DOE Joint Genome Institute (JGI-PGF)"/>
            <person name="Lucas S."/>
            <person name="Copeland A."/>
            <person name="Lapidus A."/>
            <person name="Glavina del Rio T."/>
            <person name="Tice H."/>
            <person name="Bruce D."/>
            <person name="Goodwin L."/>
            <person name="Pitluck S."/>
            <person name="Larimer F."/>
            <person name="Land M.L."/>
            <person name="Hauser L."/>
            <person name="Hemme C.L."/>
        </authorList>
    </citation>
    <scope>NUCLEOTIDE SEQUENCE [LARGE SCALE GENOMIC DNA]</scope>
    <source>
        <strain evidence="2 3">P7</strain>
    </source>
</reference>
<keyword evidence="1" id="KW-0812">Transmembrane</keyword>
<dbReference type="eggNOG" id="ENOG50324AH">
    <property type="taxonomic scope" value="Bacteria"/>
</dbReference>
<keyword evidence="1" id="KW-0472">Membrane</keyword>
<evidence type="ECO:0000313" key="2">
    <source>
        <dbReference type="EMBL" id="EET88456.1"/>
    </source>
</evidence>
<protein>
    <submittedName>
        <fullName evidence="2">Putative lipoprotein</fullName>
    </submittedName>
</protein>